<reference evidence="1 2" key="1">
    <citation type="submission" date="2024-09" db="EMBL/GenBank/DDBJ databases">
        <title>Novel species of the genus Pelomonas and Roseateles isolated from streams.</title>
        <authorList>
            <person name="Lu H."/>
        </authorList>
    </citation>
    <scope>NUCLEOTIDE SEQUENCE [LARGE SCALE GENOMIC DNA]</scope>
    <source>
        <strain evidence="1 2">DC23W</strain>
    </source>
</reference>
<dbReference type="EMBL" id="JBIGHY010000028">
    <property type="protein sequence ID" value="MFG6417370.1"/>
    <property type="molecule type" value="Genomic_DNA"/>
</dbReference>
<organism evidence="1 2">
    <name type="scientific">Pelomonas dachongensis</name>
    <dbReference type="NCBI Taxonomy" id="3299029"/>
    <lineage>
        <taxon>Bacteria</taxon>
        <taxon>Pseudomonadati</taxon>
        <taxon>Pseudomonadota</taxon>
        <taxon>Betaproteobacteria</taxon>
        <taxon>Burkholderiales</taxon>
        <taxon>Sphaerotilaceae</taxon>
        <taxon>Roseateles</taxon>
    </lineage>
</organism>
<keyword evidence="2" id="KW-1185">Reference proteome</keyword>
<accession>A0ABW7EV72</accession>
<dbReference type="Proteomes" id="UP001606300">
    <property type="component" value="Unassembled WGS sequence"/>
</dbReference>
<gene>
    <name evidence="1" type="ORF">ACG02S_26135</name>
</gene>
<sequence>MRPRHAAAAPPSALPEHWTPEQALAVFECLQDLREQLWARYGPQIQQAWRDQLVAQTPPPSLDPDEPF</sequence>
<comment type="caution">
    <text evidence="1">The sequence shown here is derived from an EMBL/GenBank/DDBJ whole genome shotgun (WGS) entry which is preliminary data.</text>
</comment>
<protein>
    <submittedName>
        <fullName evidence="1">Uncharacterized protein</fullName>
    </submittedName>
</protein>
<evidence type="ECO:0000313" key="2">
    <source>
        <dbReference type="Proteomes" id="UP001606300"/>
    </source>
</evidence>
<dbReference type="RefSeq" id="WP_394473428.1">
    <property type="nucleotide sequence ID" value="NZ_JBIGHY010000028.1"/>
</dbReference>
<evidence type="ECO:0000313" key="1">
    <source>
        <dbReference type="EMBL" id="MFG6417370.1"/>
    </source>
</evidence>
<name>A0ABW7EV72_9BURK</name>
<proteinExistence type="predicted"/>